<sequence length="644" mass="71841">MSRTFLIPQSKAISRSGGASASLSIMTNAQKHRQYVEHAVAEHTFAHQRAAAHKTFSKFVAGSRAVVVAAEMQSGKSGIALALAGLQRLSLPDEQISSRKYLKDTLYLVTMADTALQEQAKQDLAPSKNVVVSNFTHFDTALKSEFKQAPPQLIIIDECHYGSSSDSVRYDKVFNYLENDNPECRVAFVSATPFSALYAAGADSILRHNFNTALVFHKTSDEYHGIRQMHKHNQIIKLDESHRDFCEESLLRKRFIRQFKEHEGAGWSLLRVPSSQAKLAQQILLEAGIAAEQIHIIGQKLVGLEDHELCSIDDFKREYETATLFDDKLIAITVAGFRAGVNFGQTMKETLINTWDSTIANIAAVVQANIGRACGYHQNTQAKHYTNLDAVRAYSELLEHLESKDDSSEFEGLQEVFERICERYEVRGFDRGTTIAPSVEYKVTKKLDDSSTYLTQRYLAVPGKLTEPDFDFSVYTDDQELLSAIGLIRQELLNDDGPYKKKGRALRGDHQNWIKAQWVNGATYDTATASSAKARALHFTALLDAGAAVEFNDIVNPGGGEKTADKKVMASIFSTYNLSAQMDAFKRAMDSEDMAEICEAFAIAHDDTLILLYQRGEFSQVLSDEKAQRGDEIRASRIRHSSVF</sequence>
<name>A0ABW3KIM6_9GAMM</name>
<keyword evidence="2" id="KW-0347">Helicase</keyword>
<dbReference type="Gene3D" id="3.40.50.300">
    <property type="entry name" value="P-loop containing nucleotide triphosphate hydrolases"/>
    <property type="match status" value="1"/>
</dbReference>
<dbReference type="InterPro" id="IPR027417">
    <property type="entry name" value="P-loop_NTPase"/>
</dbReference>
<dbReference type="InterPro" id="IPR006935">
    <property type="entry name" value="Helicase/UvrB_N"/>
</dbReference>
<feature type="domain" description="Helicase ATP-binding" evidence="1">
    <location>
        <begin position="57"/>
        <end position="211"/>
    </location>
</feature>
<proteinExistence type="predicted"/>
<keyword evidence="2" id="KW-0378">Hydrolase</keyword>
<dbReference type="InterPro" id="IPR014001">
    <property type="entry name" value="Helicase_ATP-bd"/>
</dbReference>
<accession>A0ABW3KIM6</accession>
<dbReference type="Proteomes" id="UP001597048">
    <property type="component" value="Unassembled WGS sequence"/>
</dbReference>
<gene>
    <name evidence="2" type="ORF">ACFQ1C_12315</name>
</gene>
<comment type="caution">
    <text evidence="2">The sequence shown here is derived from an EMBL/GenBank/DDBJ whole genome shotgun (WGS) entry which is preliminary data.</text>
</comment>
<reference evidence="3" key="1">
    <citation type="journal article" date="2019" name="Int. J. Syst. Evol. Microbiol.">
        <title>The Global Catalogue of Microorganisms (GCM) 10K type strain sequencing project: providing services to taxonomists for standard genome sequencing and annotation.</title>
        <authorList>
            <consortium name="The Broad Institute Genomics Platform"/>
            <consortium name="The Broad Institute Genome Sequencing Center for Infectious Disease"/>
            <person name="Wu L."/>
            <person name="Ma J."/>
        </authorList>
    </citation>
    <scope>NUCLEOTIDE SEQUENCE [LARGE SCALE GENOMIC DNA]</scope>
    <source>
        <strain evidence="3">CCUG 60525</strain>
    </source>
</reference>
<evidence type="ECO:0000313" key="3">
    <source>
        <dbReference type="Proteomes" id="UP001597048"/>
    </source>
</evidence>
<dbReference type="PROSITE" id="PS51192">
    <property type="entry name" value="HELICASE_ATP_BIND_1"/>
    <property type="match status" value="1"/>
</dbReference>
<dbReference type="RefSeq" id="WP_379558914.1">
    <property type="nucleotide sequence ID" value="NZ_JBHTJS010000047.1"/>
</dbReference>
<keyword evidence="2" id="KW-0547">Nucleotide-binding</keyword>
<evidence type="ECO:0000259" key="1">
    <source>
        <dbReference type="PROSITE" id="PS51192"/>
    </source>
</evidence>
<organism evidence="2 3">
    <name type="scientific">Oceanisphaera ostreae</name>
    <dbReference type="NCBI Taxonomy" id="914151"/>
    <lineage>
        <taxon>Bacteria</taxon>
        <taxon>Pseudomonadati</taxon>
        <taxon>Pseudomonadota</taxon>
        <taxon>Gammaproteobacteria</taxon>
        <taxon>Aeromonadales</taxon>
        <taxon>Aeromonadaceae</taxon>
        <taxon>Oceanisphaera</taxon>
    </lineage>
</organism>
<dbReference type="Pfam" id="PF04851">
    <property type="entry name" value="ResIII"/>
    <property type="match status" value="1"/>
</dbReference>
<evidence type="ECO:0000313" key="2">
    <source>
        <dbReference type="EMBL" id="MFD1008937.1"/>
    </source>
</evidence>
<keyword evidence="2" id="KW-0067">ATP-binding</keyword>
<dbReference type="GO" id="GO:0004386">
    <property type="term" value="F:helicase activity"/>
    <property type="evidence" value="ECO:0007669"/>
    <property type="project" value="UniProtKB-KW"/>
</dbReference>
<protein>
    <submittedName>
        <fullName evidence="2">DEAD/DEAH box helicase family protein</fullName>
    </submittedName>
</protein>
<dbReference type="EMBL" id="JBHTJS010000047">
    <property type="protein sequence ID" value="MFD1008937.1"/>
    <property type="molecule type" value="Genomic_DNA"/>
</dbReference>
<dbReference type="SUPFAM" id="SSF52540">
    <property type="entry name" value="P-loop containing nucleoside triphosphate hydrolases"/>
    <property type="match status" value="1"/>
</dbReference>
<keyword evidence="3" id="KW-1185">Reference proteome</keyword>